<feature type="region of interest" description="Disordered" evidence="1">
    <location>
        <begin position="1"/>
        <end position="45"/>
    </location>
</feature>
<accession>F8MVK0</accession>
<evidence type="ECO:0000313" key="2">
    <source>
        <dbReference type="EMBL" id="EGO53952.1"/>
    </source>
</evidence>
<feature type="compositionally biased region" description="Basic and acidic residues" evidence="1">
    <location>
        <begin position="13"/>
        <end position="28"/>
    </location>
</feature>
<gene>
    <name evidence="2" type="ORF">NEUTE1DRAFT_140303</name>
</gene>
<sequence length="93" mass="10088">MSSTRSSHASATHHADNHDFDPVLKDQDNDSLEEGETTLSLPEVSFLPRQATPEIKKSILPVPAVGISATSASPRLIQMMKTVRCLDDNALDC</sequence>
<name>F8MVK0_NEUT8</name>
<dbReference type="GeneID" id="20826151"/>
<dbReference type="AlphaFoldDB" id="F8MVK0"/>
<dbReference type="KEGG" id="nte:NEUTE1DRAFT140303"/>
<feature type="compositionally biased region" description="Low complexity" evidence="1">
    <location>
        <begin position="1"/>
        <end position="12"/>
    </location>
</feature>
<dbReference type="HOGENOM" id="CLU_2400222_0_0_1"/>
<dbReference type="Proteomes" id="UP000008065">
    <property type="component" value="Unassembled WGS sequence"/>
</dbReference>
<evidence type="ECO:0000313" key="3">
    <source>
        <dbReference type="Proteomes" id="UP000008065"/>
    </source>
</evidence>
<reference evidence="3" key="1">
    <citation type="journal article" date="2011" name="Genetics">
        <title>Massive changes in genome architecture accompany the transition to self-fertility in the filamentous fungus Neurospora tetrasperma.</title>
        <authorList>
            <person name="Ellison C.E."/>
            <person name="Stajich J.E."/>
            <person name="Jacobson D.J."/>
            <person name="Natvig D.O."/>
            <person name="Lapidus A."/>
            <person name="Foster B."/>
            <person name="Aerts A."/>
            <person name="Riley R."/>
            <person name="Lindquist E.A."/>
            <person name="Grigoriev I.V."/>
            <person name="Taylor J.W."/>
        </authorList>
    </citation>
    <scope>NUCLEOTIDE SEQUENCE [LARGE SCALE GENOMIC DNA]</scope>
    <source>
        <strain evidence="3">FGSC 2508 / P0657</strain>
    </source>
</reference>
<proteinExistence type="predicted"/>
<keyword evidence="3" id="KW-1185">Reference proteome</keyword>
<organism evidence="2 3">
    <name type="scientific">Neurospora tetrasperma (strain FGSC 2508 / ATCC MYA-4615 / P0657)</name>
    <dbReference type="NCBI Taxonomy" id="510951"/>
    <lineage>
        <taxon>Eukaryota</taxon>
        <taxon>Fungi</taxon>
        <taxon>Dikarya</taxon>
        <taxon>Ascomycota</taxon>
        <taxon>Pezizomycotina</taxon>
        <taxon>Sordariomycetes</taxon>
        <taxon>Sordariomycetidae</taxon>
        <taxon>Sordariales</taxon>
        <taxon>Sordariaceae</taxon>
        <taxon>Neurospora</taxon>
    </lineage>
</organism>
<dbReference type="EMBL" id="GL891307">
    <property type="protein sequence ID" value="EGO53952.1"/>
    <property type="molecule type" value="Genomic_DNA"/>
</dbReference>
<evidence type="ECO:0000256" key="1">
    <source>
        <dbReference type="SAM" id="MobiDB-lite"/>
    </source>
</evidence>
<dbReference type="RefSeq" id="XP_009853964.1">
    <property type="nucleotide sequence ID" value="XM_009855662.1"/>
</dbReference>
<protein>
    <submittedName>
        <fullName evidence="2">Uncharacterized protein</fullName>
    </submittedName>
</protein>
<dbReference type="VEuPathDB" id="FungiDB:NEUTE1DRAFT_140303"/>